<sequence>MTFPAYPDYRDSGVEWLGAVPTHWESWKISHAYGELGSGTTPPTSEAEWYEGGTVPWVTTGELRESVILETKKLLSSNAISTFSALRLHPAGSLAIAMYGATIGRLGILGIDATTNQACCLLTRPNHLHVKFTFYWLLAFKQNIIDLYASGGGQPNINQEIIANLKIPAPGVREQIQIARFLDHETARIDALIEEQQRLIELLKEKRQAVISRAVTKGLDATVPMKDSGVEWLGKVPAHWQVCKLSFRYSVELGKMLDEKRNTGTNQVPYLRNQDVQWGVINIDDLPLIDIGPNELERYTVRLGDLLVCEGGDVGRAAIWRHRDGKIGYQKALHRLRPESPNRDTAEFFFYSLMAAKALGVFEESDTKATISHLPAEKFRQYKFAFPPIDDQQEIAAELGSRLKRSSETISYAENTIALLQERRSVLISAAVTGKIDVRNWQLASGSPSPELAQEAV</sequence>
<reference evidence="5 6" key="1">
    <citation type="submission" date="2018-01" db="EMBL/GenBank/DDBJ databases">
        <title>Tropical forage species Digitaria eriantha prevents oxidative stress under low temperature conditions by the incorporation of polyhydroxybutyrate-producing endophytic bacteria.</title>
        <authorList>
            <person name="Stritzler M."/>
            <person name="Ayub N."/>
        </authorList>
    </citation>
    <scope>NUCLEOTIDE SEQUENCE [LARGE SCALE GENOMIC DNA]</scope>
    <source>
        <strain evidence="5 6">FR1</strain>
    </source>
</reference>
<dbReference type="EMBL" id="CP025738">
    <property type="protein sequence ID" value="AUO48960.1"/>
    <property type="molecule type" value="Genomic_DNA"/>
</dbReference>
<dbReference type="PANTHER" id="PTHR30408:SF12">
    <property type="entry name" value="TYPE I RESTRICTION ENZYME MJAVIII SPECIFICITY SUBUNIT"/>
    <property type="match status" value="1"/>
</dbReference>
<evidence type="ECO:0000256" key="1">
    <source>
        <dbReference type="ARBA" id="ARBA00010923"/>
    </source>
</evidence>
<feature type="domain" description="Type I restriction modification DNA specificity" evidence="4">
    <location>
        <begin position="252"/>
        <end position="399"/>
    </location>
</feature>
<dbReference type="InterPro" id="IPR000055">
    <property type="entry name" value="Restrct_endonuc_typeI_TRD"/>
</dbReference>
<dbReference type="CDD" id="cd17253">
    <property type="entry name" value="RMtype1_S_Eco933I-TRD2-CR2_like"/>
    <property type="match status" value="1"/>
</dbReference>
<keyword evidence="6" id="KW-1185">Reference proteome</keyword>
<dbReference type="GO" id="GO:0004519">
    <property type="term" value="F:endonuclease activity"/>
    <property type="evidence" value="ECO:0007669"/>
    <property type="project" value="UniProtKB-KW"/>
</dbReference>
<dbReference type="SUPFAM" id="SSF116734">
    <property type="entry name" value="DNA methylase specificity domain"/>
    <property type="match status" value="2"/>
</dbReference>
<keyword evidence="3" id="KW-0238">DNA-binding</keyword>
<evidence type="ECO:0000256" key="2">
    <source>
        <dbReference type="ARBA" id="ARBA00022747"/>
    </source>
</evidence>
<keyword evidence="2" id="KW-0680">Restriction system</keyword>
<evidence type="ECO:0000313" key="5">
    <source>
        <dbReference type="EMBL" id="AUO48960.1"/>
    </source>
</evidence>
<dbReference type="Pfam" id="PF01420">
    <property type="entry name" value="Methylase_S"/>
    <property type="match status" value="2"/>
</dbReference>
<comment type="similarity">
    <text evidence="1">Belongs to the type-I restriction system S methylase family.</text>
</comment>
<dbReference type="Gene3D" id="1.10.287.1120">
    <property type="entry name" value="Bipartite methylase S protein"/>
    <property type="match status" value="1"/>
</dbReference>
<dbReference type="InterPro" id="IPR052021">
    <property type="entry name" value="Type-I_RS_S_subunit"/>
</dbReference>
<dbReference type="Proteomes" id="UP000235315">
    <property type="component" value="Chromosome"/>
</dbReference>
<protein>
    <submittedName>
        <fullName evidence="5">Restriction endonuclease subunit S</fullName>
    </submittedName>
</protein>
<feature type="domain" description="Type I restriction modification DNA specificity" evidence="4">
    <location>
        <begin position="35"/>
        <end position="198"/>
    </location>
</feature>
<evidence type="ECO:0000313" key="6">
    <source>
        <dbReference type="Proteomes" id="UP000235315"/>
    </source>
</evidence>
<evidence type="ECO:0000256" key="3">
    <source>
        <dbReference type="ARBA" id="ARBA00023125"/>
    </source>
</evidence>
<dbReference type="PANTHER" id="PTHR30408">
    <property type="entry name" value="TYPE-1 RESTRICTION ENZYME ECOKI SPECIFICITY PROTEIN"/>
    <property type="match status" value="1"/>
</dbReference>
<accession>A0ABN5GDU6</accession>
<organism evidence="5 6">
    <name type="scientific">Pseudomonas ogarae (strain DSM 112162 / CECT 30235 / F113)</name>
    <dbReference type="NCBI Taxonomy" id="1114970"/>
    <lineage>
        <taxon>Bacteria</taxon>
        <taxon>Pseudomonadati</taxon>
        <taxon>Pseudomonadota</taxon>
        <taxon>Gammaproteobacteria</taxon>
        <taxon>Pseudomonadales</taxon>
        <taxon>Pseudomonadaceae</taxon>
        <taxon>Pseudomonas</taxon>
    </lineage>
</organism>
<name>A0ABN5GDU6_PSEO1</name>
<gene>
    <name evidence="5" type="ORF">C1C98_27685</name>
</gene>
<evidence type="ECO:0000259" key="4">
    <source>
        <dbReference type="Pfam" id="PF01420"/>
    </source>
</evidence>
<keyword evidence="5" id="KW-0378">Hydrolase</keyword>
<keyword evidence="5" id="KW-0540">Nuclease</keyword>
<dbReference type="Gene3D" id="3.90.220.20">
    <property type="entry name" value="DNA methylase specificity domains"/>
    <property type="match status" value="2"/>
</dbReference>
<dbReference type="CDD" id="cd17280">
    <property type="entry name" value="RMtype1_S_MspEN3ORF6650P_TRD2-CR2_like"/>
    <property type="match status" value="1"/>
</dbReference>
<keyword evidence="5" id="KW-0255">Endonuclease</keyword>
<dbReference type="InterPro" id="IPR044946">
    <property type="entry name" value="Restrct_endonuc_typeI_TRD_sf"/>
</dbReference>
<proteinExistence type="inferred from homology"/>